<organism evidence="7 8">
    <name type="scientific">Burkholderia aenigmatica</name>
    <dbReference type="NCBI Taxonomy" id="2015348"/>
    <lineage>
        <taxon>Bacteria</taxon>
        <taxon>Pseudomonadati</taxon>
        <taxon>Pseudomonadota</taxon>
        <taxon>Betaproteobacteria</taxon>
        <taxon>Burkholderiales</taxon>
        <taxon>Burkholderiaceae</taxon>
        <taxon>Burkholderia</taxon>
        <taxon>Burkholderia cepacia complex</taxon>
    </lineage>
</organism>
<evidence type="ECO:0000256" key="4">
    <source>
        <dbReference type="ARBA" id="ARBA00023163"/>
    </source>
</evidence>
<dbReference type="Proteomes" id="UP000494261">
    <property type="component" value="Unassembled WGS sequence"/>
</dbReference>
<dbReference type="Gene3D" id="1.10.10.10">
    <property type="entry name" value="Winged helix-like DNA-binding domain superfamily/Winged helix DNA-binding domain"/>
    <property type="match status" value="1"/>
</dbReference>
<dbReference type="PROSITE" id="PS50931">
    <property type="entry name" value="HTH_LYSR"/>
    <property type="match status" value="1"/>
</dbReference>
<dbReference type="InterPro" id="IPR036390">
    <property type="entry name" value="WH_DNA-bd_sf"/>
</dbReference>
<dbReference type="Pfam" id="PF00126">
    <property type="entry name" value="HTH_1"/>
    <property type="match status" value="1"/>
</dbReference>
<proteinExistence type="inferred from homology"/>
<evidence type="ECO:0000256" key="5">
    <source>
        <dbReference type="SAM" id="MobiDB-lite"/>
    </source>
</evidence>
<protein>
    <submittedName>
        <fullName evidence="7">LysR family transcriptional regulator</fullName>
    </submittedName>
</protein>
<evidence type="ECO:0000256" key="1">
    <source>
        <dbReference type="ARBA" id="ARBA00009437"/>
    </source>
</evidence>
<feature type="region of interest" description="Disordered" evidence="5">
    <location>
        <begin position="62"/>
        <end position="81"/>
    </location>
</feature>
<accession>A0A6P2T8J9</accession>
<evidence type="ECO:0000256" key="2">
    <source>
        <dbReference type="ARBA" id="ARBA00023015"/>
    </source>
</evidence>
<dbReference type="PANTHER" id="PTHR30346:SF0">
    <property type="entry name" value="HCA OPERON TRANSCRIPTIONAL ACTIVATOR HCAR"/>
    <property type="match status" value="1"/>
</dbReference>
<keyword evidence="2" id="KW-0805">Transcription regulation</keyword>
<dbReference type="EMBL" id="CABVQC010000123">
    <property type="protein sequence ID" value="VWC53964.1"/>
    <property type="molecule type" value="Genomic_DNA"/>
</dbReference>
<comment type="similarity">
    <text evidence="1">Belongs to the LysR transcriptional regulatory family.</text>
</comment>
<gene>
    <name evidence="7" type="ORF">BLA13014_08285</name>
</gene>
<sequence length="81" mass="8877">MDGDRLRRRLKLRDLDTLMTVISAGGMRKAAEQLHMSQPAVSKAIADLEGLLGVRLLDRSRHGVSRGGAMEPMRGRHKGAT</sequence>
<evidence type="ECO:0000313" key="8">
    <source>
        <dbReference type="Proteomes" id="UP000494261"/>
    </source>
</evidence>
<evidence type="ECO:0000313" key="7">
    <source>
        <dbReference type="EMBL" id="VWC53964.1"/>
    </source>
</evidence>
<keyword evidence="4" id="KW-0804">Transcription</keyword>
<dbReference type="InterPro" id="IPR000847">
    <property type="entry name" value="LysR_HTH_N"/>
</dbReference>
<dbReference type="PANTHER" id="PTHR30346">
    <property type="entry name" value="TRANSCRIPTIONAL DUAL REGULATOR HCAR-RELATED"/>
    <property type="match status" value="1"/>
</dbReference>
<dbReference type="GO" id="GO:0003677">
    <property type="term" value="F:DNA binding"/>
    <property type="evidence" value="ECO:0007669"/>
    <property type="project" value="UniProtKB-KW"/>
</dbReference>
<dbReference type="AlphaFoldDB" id="A0A6P2T8J9"/>
<dbReference type="GO" id="GO:0032993">
    <property type="term" value="C:protein-DNA complex"/>
    <property type="evidence" value="ECO:0007669"/>
    <property type="project" value="TreeGrafter"/>
</dbReference>
<feature type="domain" description="HTH lysR-type" evidence="6">
    <location>
        <begin position="10"/>
        <end position="65"/>
    </location>
</feature>
<dbReference type="InterPro" id="IPR036388">
    <property type="entry name" value="WH-like_DNA-bd_sf"/>
</dbReference>
<evidence type="ECO:0000259" key="6">
    <source>
        <dbReference type="PROSITE" id="PS50931"/>
    </source>
</evidence>
<dbReference type="GO" id="GO:0003700">
    <property type="term" value="F:DNA-binding transcription factor activity"/>
    <property type="evidence" value="ECO:0007669"/>
    <property type="project" value="InterPro"/>
</dbReference>
<dbReference type="SUPFAM" id="SSF46785">
    <property type="entry name" value="Winged helix' DNA-binding domain"/>
    <property type="match status" value="1"/>
</dbReference>
<evidence type="ECO:0000256" key="3">
    <source>
        <dbReference type="ARBA" id="ARBA00023125"/>
    </source>
</evidence>
<keyword evidence="3" id="KW-0238">DNA-binding</keyword>
<name>A0A6P2T8J9_9BURK</name>
<reference evidence="7 8" key="1">
    <citation type="submission" date="2019-09" db="EMBL/GenBank/DDBJ databases">
        <authorList>
            <person name="Depoorter E."/>
        </authorList>
    </citation>
    <scope>NUCLEOTIDE SEQUENCE [LARGE SCALE GENOMIC DNA]</scope>
    <source>
        <strain evidence="7">LMG 13014</strain>
    </source>
</reference>
<dbReference type="PRINTS" id="PR00039">
    <property type="entry name" value="HTHLYSR"/>
</dbReference>